<evidence type="ECO:0000313" key="1">
    <source>
        <dbReference type="EMBL" id="NLR23754.1"/>
    </source>
</evidence>
<evidence type="ECO:0000313" key="2">
    <source>
        <dbReference type="EMBL" id="WOX28828.1"/>
    </source>
</evidence>
<accession>A0A8I2HA38</accession>
<dbReference type="EMBL" id="CP137578">
    <property type="protein sequence ID" value="WOX28828.1"/>
    <property type="molecule type" value="Genomic_DNA"/>
</dbReference>
<gene>
    <name evidence="1" type="ORF">F9Y85_21015</name>
    <name evidence="2" type="ORF">R5H13_00665</name>
</gene>
<dbReference type="GeneID" id="67500104"/>
<organism evidence="1 3">
    <name type="scientific">Pseudoalteromonas maricaloris</name>
    <dbReference type="NCBI Taxonomy" id="184924"/>
    <lineage>
        <taxon>Bacteria</taxon>
        <taxon>Pseudomonadati</taxon>
        <taxon>Pseudomonadota</taxon>
        <taxon>Gammaproteobacteria</taxon>
        <taxon>Alteromonadales</taxon>
        <taxon>Pseudoalteromonadaceae</taxon>
        <taxon>Pseudoalteromonas</taxon>
    </lineage>
</organism>
<evidence type="ECO:0000313" key="3">
    <source>
        <dbReference type="Proteomes" id="UP000646877"/>
    </source>
</evidence>
<name>A0A8I2HA38_9GAMM</name>
<keyword evidence="4" id="KW-1185">Reference proteome</keyword>
<sequence>MKLTLAKKKLKQLDYQQSQLAVKLTPQAAGGRGPETGVMCETTNNDYWCQRPSSPAVTCSVMERCL</sequence>
<dbReference type="AlphaFoldDB" id="A0A8I2HA38"/>
<dbReference type="RefSeq" id="WP_010374359.1">
    <property type="nucleotide sequence ID" value="NZ_CBCSDF010000022.1"/>
</dbReference>
<dbReference type="EMBL" id="WEIA01000019">
    <property type="protein sequence ID" value="NLR23754.1"/>
    <property type="molecule type" value="Genomic_DNA"/>
</dbReference>
<reference evidence="1" key="1">
    <citation type="submission" date="2019-10" db="EMBL/GenBank/DDBJ databases">
        <authorList>
            <person name="Paulsen S."/>
        </authorList>
    </citation>
    <scope>NUCLEOTIDE SEQUENCE</scope>
    <source>
        <strain evidence="1">LMG 19692</strain>
    </source>
</reference>
<dbReference type="Proteomes" id="UP000646877">
    <property type="component" value="Unassembled WGS sequence"/>
</dbReference>
<evidence type="ECO:0000313" key="4">
    <source>
        <dbReference type="Proteomes" id="UP001304419"/>
    </source>
</evidence>
<proteinExistence type="predicted"/>
<dbReference type="Proteomes" id="UP001304419">
    <property type="component" value="Chromosome 1"/>
</dbReference>
<reference evidence="2 4" key="2">
    <citation type="submission" date="2023-10" db="EMBL/GenBank/DDBJ databases">
        <title>To unveil natural product biosynthetic capacity in Pseudoalteromonas.</title>
        <authorList>
            <person name="Wang J."/>
        </authorList>
    </citation>
    <scope>NUCLEOTIDE SEQUENCE [LARGE SCALE GENOMIC DNA]</scope>
    <source>
        <strain evidence="2 4">DSM 15914</strain>
    </source>
</reference>
<protein>
    <submittedName>
        <fullName evidence="1">Uncharacterized protein</fullName>
    </submittedName>
</protein>